<protein>
    <submittedName>
        <fullName evidence="1">Uncharacterized protein</fullName>
    </submittedName>
</protein>
<organism evidence="1 2">
    <name type="scientific">Blattamonas nauphoetae</name>
    <dbReference type="NCBI Taxonomy" id="2049346"/>
    <lineage>
        <taxon>Eukaryota</taxon>
        <taxon>Metamonada</taxon>
        <taxon>Preaxostyla</taxon>
        <taxon>Oxymonadida</taxon>
        <taxon>Blattamonas</taxon>
    </lineage>
</organism>
<accession>A0ABQ9Y8R7</accession>
<dbReference type="EMBL" id="JARBJD010000025">
    <property type="protein sequence ID" value="KAK2960096.1"/>
    <property type="molecule type" value="Genomic_DNA"/>
</dbReference>
<comment type="caution">
    <text evidence="1">The sequence shown here is derived from an EMBL/GenBank/DDBJ whole genome shotgun (WGS) entry which is preliminary data.</text>
</comment>
<gene>
    <name evidence="1" type="ORF">BLNAU_4979</name>
</gene>
<proteinExistence type="predicted"/>
<name>A0ABQ9Y8R7_9EUKA</name>
<evidence type="ECO:0000313" key="1">
    <source>
        <dbReference type="EMBL" id="KAK2960096.1"/>
    </source>
</evidence>
<reference evidence="1 2" key="1">
    <citation type="journal article" date="2022" name="bioRxiv">
        <title>Genomics of Preaxostyla Flagellates Illuminates Evolutionary Transitions and the Path Towards Mitochondrial Loss.</title>
        <authorList>
            <person name="Novak L.V.F."/>
            <person name="Treitli S.C."/>
            <person name="Pyrih J."/>
            <person name="Halakuc P."/>
            <person name="Pipaliya S.V."/>
            <person name="Vacek V."/>
            <person name="Brzon O."/>
            <person name="Soukal P."/>
            <person name="Eme L."/>
            <person name="Dacks J.B."/>
            <person name="Karnkowska A."/>
            <person name="Elias M."/>
            <person name="Hampl V."/>
        </authorList>
    </citation>
    <scope>NUCLEOTIDE SEQUENCE [LARGE SCALE GENOMIC DNA]</scope>
    <source>
        <strain evidence="1">NAU3</strain>
        <tissue evidence="1">Gut</tissue>
    </source>
</reference>
<evidence type="ECO:0000313" key="2">
    <source>
        <dbReference type="Proteomes" id="UP001281761"/>
    </source>
</evidence>
<keyword evidence="2" id="KW-1185">Reference proteome</keyword>
<sequence>MTRRSYLSRMTPTRFCRLSSDIGNALIAGADEQILGSPPIVQKWFALLGWSFSTRLYYLSQSRLLDCSETILFISSKWDVPHIPAVPQPPKIGFQITTPVDYLLTRYSRSWNRPSNIHQKPMNPNTLVESAGQHGFSLHDTSSETEKIVAQQVAAVQLRAHIPKRKAVSSGRTTPALMAILENGQVESSMTGKEGSDKTHETLFRWIADEGSERTAASTLCVLHRMKLLDDELKPIIANQPLVQPKVMTHVMYSIGVNTTAGVILNATNPRWWSDTHSDYYVDGDGTVPTVSLSVPRKWRDTSLVKFHTYRGCDHMGIITDAVPIARILDIIAPATAEEMEYEDSLNPPDDF</sequence>
<dbReference type="Proteomes" id="UP001281761">
    <property type="component" value="Unassembled WGS sequence"/>
</dbReference>